<name>A0A5B8XP45_9DELT</name>
<dbReference type="GO" id="GO:0005829">
    <property type="term" value="C:cytosol"/>
    <property type="evidence" value="ECO:0007669"/>
    <property type="project" value="TreeGrafter"/>
</dbReference>
<dbReference type="RefSeq" id="WP_146958602.1">
    <property type="nucleotide sequence ID" value="NZ_CP042467.1"/>
</dbReference>
<dbReference type="OrthoDB" id="9777133at2"/>
<proteinExistence type="inferred from homology"/>
<dbReference type="Pfam" id="PF03883">
    <property type="entry name" value="H2O2_YaaD"/>
    <property type="match status" value="1"/>
</dbReference>
<evidence type="ECO:0000313" key="2">
    <source>
        <dbReference type="EMBL" id="QED26917.1"/>
    </source>
</evidence>
<reference evidence="2 3" key="1">
    <citation type="submission" date="2019-08" db="EMBL/GenBank/DDBJ databases">
        <authorList>
            <person name="Liang Q."/>
        </authorList>
    </citation>
    <scope>NUCLEOTIDE SEQUENCE [LARGE SCALE GENOMIC DNA]</scope>
    <source>
        <strain evidence="2 3">V1718</strain>
    </source>
</reference>
<dbReference type="HAMAP" id="MF_00652">
    <property type="entry name" value="UPF0246"/>
    <property type="match status" value="1"/>
</dbReference>
<comment type="similarity">
    <text evidence="1">Belongs to the UPF0246 family.</text>
</comment>
<evidence type="ECO:0000313" key="3">
    <source>
        <dbReference type="Proteomes" id="UP000321595"/>
    </source>
</evidence>
<keyword evidence="3" id="KW-1185">Reference proteome</keyword>
<dbReference type="GO" id="GO:0033194">
    <property type="term" value="P:response to hydroperoxide"/>
    <property type="evidence" value="ECO:0007669"/>
    <property type="project" value="TreeGrafter"/>
</dbReference>
<dbReference type="EMBL" id="CP042467">
    <property type="protein sequence ID" value="QED26917.1"/>
    <property type="molecule type" value="Genomic_DNA"/>
</dbReference>
<dbReference type="Proteomes" id="UP000321595">
    <property type="component" value="Chromosome"/>
</dbReference>
<accession>A0A5B8XP45</accession>
<dbReference type="AlphaFoldDB" id="A0A5B8XP45"/>
<evidence type="ECO:0000256" key="1">
    <source>
        <dbReference type="HAMAP-Rule" id="MF_00652"/>
    </source>
</evidence>
<dbReference type="NCBIfam" id="NF002541">
    <property type="entry name" value="PRK02101.1-1"/>
    <property type="match status" value="1"/>
</dbReference>
<dbReference type="InterPro" id="IPR005583">
    <property type="entry name" value="YaaA"/>
</dbReference>
<dbReference type="PANTHER" id="PTHR30283:SF4">
    <property type="entry name" value="PEROXIDE STRESS RESISTANCE PROTEIN YAAA"/>
    <property type="match status" value="1"/>
</dbReference>
<dbReference type="PANTHER" id="PTHR30283">
    <property type="entry name" value="PEROXIDE STRESS RESPONSE PROTEIN YAAA"/>
    <property type="match status" value="1"/>
</dbReference>
<organism evidence="2 3">
    <name type="scientific">Microvenator marinus</name>
    <dbReference type="NCBI Taxonomy" id="2600177"/>
    <lineage>
        <taxon>Bacteria</taxon>
        <taxon>Deltaproteobacteria</taxon>
        <taxon>Bradymonadales</taxon>
        <taxon>Microvenatoraceae</taxon>
        <taxon>Microvenator</taxon>
    </lineage>
</organism>
<protein>
    <recommendedName>
        <fullName evidence="1">UPF0246 protein FRD01_06605</fullName>
    </recommendedName>
</protein>
<sequence length="258" mass="29542">MISILSPAKTLDYESHLPTEVSTMPDFLNDSEELIKTLRDYDQKGIESLMSVSEKIADLNVERYKTFELPFTPENARPAIFAFKGDVYRDLELDQYSESDLSFMQAHVRILSGLYGILRPLDLMQPYRLEMGTKLKTKRGADLYSFWGSKISSALNSALEDQGDDIIVNLASDEYFKSVDTGTLKGRIVKINFLDLKKGKYKIVSFYAKRARGLMTNFICRNHVNTVEGLKEFAVAGYYFDEKRSSKNELTFLRDEPK</sequence>
<dbReference type="KEGG" id="bbae:FRD01_06605"/>
<gene>
    <name evidence="2" type="primary">yaaA</name>
    <name evidence="2" type="ORF">FRD01_06605</name>
</gene>
<dbReference type="NCBIfam" id="NF002542">
    <property type="entry name" value="PRK02101.1-3"/>
    <property type="match status" value="1"/>
</dbReference>